<dbReference type="OrthoDB" id="5128795at2"/>
<comment type="caution">
    <text evidence="1">The sequence shown here is derived from an EMBL/GenBank/DDBJ whole genome shotgun (WGS) entry which is preliminary data.</text>
</comment>
<gene>
    <name evidence="1" type="ORF">D9V34_02085</name>
</gene>
<dbReference type="RefSeq" id="WP_121687279.1">
    <property type="nucleotide sequence ID" value="NZ_RCUY01000001.1"/>
</dbReference>
<sequence length="432" mass="45424">MPRPVATPPTRFLAAVTVLGLGVLGLTACAGNNEEAFNTYRHGIEQVPGLTHFESGLSRAVPLVPTGRIQVELPADRGVYDALVAATCGKDRGIATTFEYTVTGEHTAFTVQDFPCTTQKFDPLKIVAAADSVETKTTLSIGNLSPGLAPSPTSSDQPFTQRVRLDTGNDPADTFALFAAIAPQLPDNTLEIEGDHLRASTESAAEVTTLASDLAALNETVPLLSATFADTLTLDTVSEPDTAGIVAFLTARSPDLYRDHSIISRIGVPDAAVAPPTDAALALQTWVNNTLGITGGVSENTLTLRLPNVDEVDTVSRQIAEHGTDLVGVVMITPAAGAGVPEFVSVPNTIRPGTTPGDNPFPVLTERFRALAHTEKVRRVEAGRGSLKVWLLPSAVGDESASETVRAVMRGIAEEGALSVLWMDGVPVDGYR</sequence>
<organism evidence="1 2">
    <name type="scientific">Mycetocola lacteus</name>
    <dbReference type="NCBI Taxonomy" id="76637"/>
    <lineage>
        <taxon>Bacteria</taxon>
        <taxon>Bacillati</taxon>
        <taxon>Actinomycetota</taxon>
        <taxon>Actinomycetes</taxon>
        <taxon>Micrococcales</taxon>
        <taxon>Microbacteriaceae</taxon>
        <taxon>Mycetocola</taxon>
    </lineage>
</organism>
<keyword evidence="2" id="KW-1185">Reference proteome</keyword>
<evidence type="ECO:0000313" key="2">
    <source>
        <dbReference type="Proteomes" id="UP000269438"/>
    </source>
</evidence>
<dbReference type="PROSITE" id="PS51257">
    <property type="entry name" value="PROKAR_LIPOPROTEIN"/>
    <property type="match status" value="1"/>
</dbReference>
<name>A0A3L7AWA5_9MICO</name>
<dbReference type="AlphaFoldDB" id="A0A3L7AWA5"/>
<reference evidence="1 2" key="1">
    <citation type="submission" date="2018-10" db="EMBL/GenBank/DDBJ databases">
        <authorList>
            <person name="Li J."/>
        </authorList>
    </citation>
    <scope>NUCLEOTIDE SEQUENCE [LARGE SCALE GENOMIC DNA]</scope>
    <source>
        <strain evidence="1 2">JCM 11654</strain>
    </source>
</reference>
<accession>A0A3L7AWA5</accession>
<proteinExistence type="predicted"/>
<protein>
    <submittedName>
        <fullName evidence="1">Uncharacterized protein</fullName>
    </submittedName>
</protein>
<dbReference type="Proteomes" id="UP000269438">
    <property type="component" value="Unassembled WGS sequence"/>
</dbReference>
<dbReference type="EMBL" id="RCUY01000001">
    <property type="protein sequence ID" value="RLP84809.1"/>
    <property type="molecule type" value="Genomic_DNA"/>
</dbReference>
<evidence type="ECO:0000313" key="1">
    <source>
        <dbReference type="EMBL" id="RLP84809.1"/>
    </source>
</evidence>